<dbReference type="InterPro" id="IPR052948">
    <property type="entry name" value="Low_temp-induced_all0457"/>
</dbReference>
<keyword evidence="1" id="KW-0472">Membrane</keyword>
<dbReference type="OrthoDB" id="5905880at2"/>
<evidence type="ECO:0000256" key="1">
    <source>
        <dbReference type="SAM" id="Phobius"/>
    </source>
</evidence>
<protein>
    <submittedName>
        <fullName evidence="3">DUF1269 domain-containing protein</fullName>
    </submittedName>
</protein>
<dbReference type="PANTHER" id="PTHR36109">
    <property type="entry name" value="MEMBRANE PROTEIN-RELATED"/>
    <property type="match status" value="1"/>
</dbReference>
<dbReference type="Proteomes" id="UP000321917">
    <property type="component" value="Unassembled WGS sequence"/>
</dbReference>
<organism evidence="3 5">
    <name type="scientific">Colwellia hornerae</name>
    <dbReference type="NCBI Taxonomy" id="89402"/>
    <lineage>
        <taxon>Bacteria</taxon>
        <taxon>Pseudomonadati</taxon>
        <taxon>Pseudomonadota</taxon>
        <taxon>Gammaproteobacteria</taxon>
        <taxon>Alteromonadales</taxon>
        <taxon>Colwelliaceae</taxon>
        <taxon>Colwellia</taxon>
    </lineage>
</organism>
<feature type="transmembrane region" description="Helical" evidence="1">
    <location>
        <begin position="62"/>
        <end position="80"/>
    </location>
</feature>
<dbReference type="EMBL" id="VOLR01000020">
    <property type="protein sequence ID" value="TWX57111.1"/>
    <property type="molecule type" value="Genomic_DNA"/>
</dbReference>
<reference evidence="3 5" key="1">
    <citation type="submission" date="2019-07" db="EMBL/GenBank/DDBJ databases">
        <title>Genomes of sea-ice associated Colwellia species.</title>
        <authorList>
            <person name="Bowman J.P."/>
        </authorList>
    </citation>
    <scope>NUCLEOTIDE SEQUENCE [LARGE SCALE GENOMIC DNA]</scope>
    <source>
        <strain evidence="2 4">ACAM 607</strain>
        <strain evidence="3 5">IC036</strain>
    </source>
</reference>
<dbReference type="AlphaFoldDB" id="A0A5C6Q4L9"/>
<keyword evidence="1" id="KW-1133">Transmembrane helix</keyword>
<accession>A0A5C6Q4L9</accession>
<evidence type="ECO:0000313" key="2">
    <source>
        <dbReference type="EMBL" id="TWX57111.1"/>
    </source>
</evidence>
<sequence length="169" mass="17650">MKRIYFLAPDVKVASELVNLFRADGIADRQMHIIANDKIDLSDLPKADALDNSDLYPAIKRGVIAGGTTGLLAGLAVITLPATGLALGGAAVLGFTVAGAGFGAWVSGMIGAGLSDQEKVACETAINNGQVLMMLDVPADHQIEVYHKKVASVCPLVEIRQTEITVPPL</sequence>
<feature type="transmembrane region" description="Helical" evidence="1">
    <location>
        <begin position="86"/>
        <end position="106"/>
    </location>
</feature>
<gene>
    <name evidence="2" type="ORF">ESZ26_14240</name>
    <name evidence="3" type="ORF">ESZ27_15695</name>
</gene>
<keyword evidence="4" id="KW-1185">Reference proteome</keyword>
<name>A0A5C6Q4L9_9GAMM</name>
<dbReference type="PANTHER" id="PTHR36109:SF2">
    <property type="entry name" value="MEMBRANE PROTEIN"/>
    <property type="match status" value="1"/>
</dbReference>
<evidence type="ECO:0000313" key="5">
    <source>
        <dbReference type="Proteomes" id="UP000321917"/>
    </source>
</evidence>
<dbReference type="Proteomes" id="UP000321525">
    <property type="component" value="Unassembled WGS sequence"/>
</dbReference>
<comment type="caution">
    <text evidence="3">The sequence shown here is derived from an EMBL/GenBank/DDBJ whole genome shotgun (WGS) entry which is preliminary data.</text>
</comment>
<evidence type="ECO:0000313" key="3">
    <source>
        <dbReference type="EMBL" id="TWX63826.1"/>
    </source>
</evidence>
<evidence type="ECO:0000313" key="4">
    <source>
        <dbReference type="Proteomes" id="UP000321525"/>
    </source>
</evidence>
<proteinExistence type="predicted"/>
<dbReference type="RefSeq" id="WP_146800135.1">
    <property type="nucleotide sequence ID" value="NZ_VOLP01000019.1"/>
</dbReference>
<keyword evidence="1" id="KW-0812">Transmembrane</keyword>
<dbReference type="EMBL" id="VOLQ01000038">
    <property type="protein sequence ID" value="TWX63826.1"/>
    <property type="molecule type" value="Genomic_DNA"/>
</dbReference>